<reference evidence="2" key="1">
    <citation type="journal article" date="2019" name="Int. J. Syst. Evol. Microbiol.">
        <title>The Global Catalogue of Microorganisms (GCM) 10K type strain sequencing project: providing services to taxonomists for standard genome sequencing and annotation.</title>
        <authorList>
            <consortium name="The Broad Institute Genomics Platform"/>
            <consortium name="The Broad Institute Genome Sequencing Center for Infectious Disease"/>
            <person name="Wu L."/>
            <person name="Ma J."/>
        </authorList>
    </citation>
    <scope>NUCLEOTIDE SEQUENCE [LARGE SCALE GENOMIC DNA]</scope>
    <source>
        <strain evidence="2">JCM 18326</strain>
    </source>
</reference>
<dbReference type="EMBL" id="BAABJX010000048">
    <property type="protein sequence ID" value="GAA4843945.1"/>
    <property type="molecule type" value="Genomic_DNA"/>
</dbReference>
<accession>A0ABP9DFU0</accession>
<evidence type="ECO:0008006" key="3">
    <source>
        <dbReference type="Google" id="ProtNLM"/>
    </source>
</evidence>
<dbReference type="RefSeq" id="WP_345373437.1">
    <property type="nucleotide sequence ID" value="NZ_BAABJX010000048.1"/>
</dbReference>
<gene>
    <name evidence="1" type="ORF">GCM10023331_31140</name>
</gene>
<dbReference type="Proteomes" id="UP001500298">
    <property type="component" value="Unassembled WGS sequence"/>
</dbReference>
<evidence type="ECO:0000313" key="1">
    <source>
        <dbReference type="EMBL" id="GAA4843945.1"/>
    </source>
</evidence>
<evidence type="ECO:0000313" key="2">
    <source>
        <dbReference type="Proteomes" id="UP001500298"/>
    </source>
</evidence>
<keyword evidence="2" id="KW-1185">Reference proteome</keyword>
<sequence>MKRISTLFSLLILGVLIIGCNSDKDANKLLPTMESYQGSSSTIDLSYIYTEGLLTEQIITAGGSQLGRRVFTYNDDNKIDTYTLYLQFQSGEEAFTEYAYEYSNGQVDRILVSYWDVLFEETEDPEPAASAAIREQFSHLASPSSPELEKQWEKINDLRSNMRTTGVTPVMYLNFNYDNENMMTGYSLNWADDQNSAILNTLVTLDPNGNIDYISIQDLDDIPVFEFLNSYDTEQSHQWAALEELGPIDILSTEALYINLSVLDIPTFLLIYVPTSYQNALTAKTTVSNIPQLFANQSIIYSNGYNDSGFPNLIEVAPKASPTNIILTQSITYE</sequence>
<dbReference type="PROSITE" id="PS51257">
    <property type="entry name" value="PROKAR_LIPOPROTEIN"/>
    <property type="match status" value="1"/>
</dbReference>
<organism evidence="1 2">
    <name type="scientific">Algivirga pacifica</name>
    <dbReference type="NCBI Taxonomy" id="1162670"/>
    <lineage>
        <taxon>Bacteria</taxon>
        <taxon>Pseudomonadati</taxon>
        <taxon>Bacteroidota</taxon>
        <taxon>Cytophagia</taxon>
        <taxon>Cytophagales</taxon>
        <taxon>Flammeovirgaceae</taxon>
        <taxon>Algivirga</taxon>
    </lineage>
</organism>
<comment type="caution">
    <text evidence="1">The sequence shown here is derived from an EMBL/GenBank/DDBJ whole genome shotgun (WGS) entry which is preliminary data.</text>
</comment>
<proteinExistence type="predicted"/>
<name>A0ABP9DFU0_9BACT</name>
<protein>
    <recommendedName>
        <fullName evidence="3">Lipoprotein</fullName>
    </recommendedName>
</protein>